<dbReference type="InterPro" id="IPR032710">
    <property type="entry name" value="NTF2-like_dom_sf"/>
</dbReference>
<gene>
    <name evidence="2" type="ORF">E8A74_34435</name>
</gene>
<protein>
    <submittedName>
        <fullName evidence="2">Nuclear transport factor 2 family protein</fullName>
    </submittedName>
</protein>
<accession>A0A4U1J064</accession>
<dbReference type="Proteomes" id="UP000309215">
    <property type="component" value="Unassembled WGS sequence"/>
</dbReference>
<name>A0A4U1J064_9BACT</name>
<dbReference type="InterPro" id="IPR037401">
    <property type="entry name" value="SnoaL-like"/>
</dbReference>
<dbReference type="Gene3D" id="3.10.450.50">
    <property type="match status" value="1"/>
</dbReference>
<comment type="caution">
    <text evidence="2">The sequence shown here is derived from an EMBL/GenBank/DDBJ whole genome shotgun (WGS) entry which is preliminary data.</text>
</comment>
<proteinExistence type="predicted"/>
<dbReference type="Pfam" id="PF12680">
    <property type="entry name" value="SnoaL_2"/>
    <property type="match status" value="1"/>
</dbReference>
<evidence type="ECO:0000313" key="2">
    <source>
        <dbReference type="EMBL" id="TKD00395.1"/>
    </source>
</evidence>
<reference evidence="2 3" key="1">
    <citation type="submission" date="2019-04" db="EMBL/GenBank/DDBJ databases">
        <authorList>
            <person name="Li Y."/>
            <person name="Wang J."/>
        </authorList>
    </citation>
    <scope>NUCLEOTIDE SEQUENCE [LARGE SCALE GENOMIC DNA]</scope>
    <source>
        <strain evidence="2 3">DSM 14668</strain>
    </source>
</reference>
<dbReference type="EMBL" id="SSMQ01000047">
    <property type="protein sequence ID" value="TKD00395.1"/>
    <property type="molecule type" value="Genomic_DNA"/>
</dbReference>
<feature type="domain" description="SnoaL-like" evidence="1">
    <location>
        <begin position="18"/>
        <end position="117"/>
    </location>
</feature>
<organism evidence="2 3">
    <name type="scientific">Polyangium fumosum</name>
    <dbReference type="NCBI Taxonomy" id="889272"/>
    <lineage>
        <taxon>Bacteria</taxon>
        <taxon>Pseudomonadati</taxon>
        <taxon>Myxococcota</taxon>
        <taxon>Polyangia</taxon>
        <taxon>Polyangiales</taxon>
        <taxon>Polyangiaceae</taxon>
        <taxon>Polyangium</taxon>
    </lineage>
</organism>
<evidence type="ECO:0000313" key="3">
    <source>
        <dbReference type="Proteomes" id="UP000309215"/>
    </source>
</evidence>
<keyword evidence="3" id="KW-1185">Reference proteome</keyword>
<evidence type="ECO:0000259" key="1">
    <source>
        <dbReference type="Pfam" id="PF12680"/>
    </source>
</evidence>
<sequence length="145" mass="15913">MNPAALHPNVRSLRAIYDDLTRIGEYAADDMVLHKADRAFVRDAAAGRAVGREAAVAHERELVRMTGGTLVMDVEHIVANDHFGAVFGVLRAHRDGATLAVPFCGVWRFRGGLITEHWENAYDVVTVGAFLRGKPRTDPVHGNED</sequence>
<dbReference type="AlphaFoldDB" id="A0A4U1J064"/>
<dbReference type="RefSeq" id="WP_136933322.1">
    <property type="nucleotide sequence ID" value="NZ_SSMQ01000047.1"/>
</dbReference>
<dbReference type="SUPFAM" id="SSF54427">
    <property type="entry name" value="NTF2-like"/>
    <property type="match status" value="1"/>
</dbReference>
<dbReference type="OrthoDB" id="129343at2"/>